<feature type="chain" id="PRO_5041367867" description="Secreted protein" evidence="2">
    <location>
        <begin position="22"/>
        <end position="134"/>
    </location>
</feature>
<feature type="compositionally biased region" description="Low complexity" evidence="1">
    <location>
        <begin position="68"/>
        <end position="80"/>
    </location>
</feature>
<evidence type="ECO:0008006" key="5">
    <source>
        <dbReference type="Google" id="ProtNLM"/>
    </source>
</evidence>
<protein>
    <recommendedName>
        <fullName evidence="5">Secreted protein</fullName>
    </recommendedName>
</protein>
<organism evidence="3 4">
    <name type="scientific">Lasiosphaeris hirsuta</name>
    <dbReference type="NCBI Taxonomy" id="260670"/>
    <lineage>
        <taxon>Eukaryota</taxon>
        <taxon>Fungi</taxon>
        <taxon>Dikarya</taxon>
        <taxon>Ascomycota</taxon>
        <taxon>Pezizomycotina</taxon>
        <taxon>Sordariomycetes</taxon>
        <taxon>Sordariomycetidae</taxon>
        <taxon>Sordariales</taxon>
        <taxon>Lasiosphaeriaceae</taxon>
        <taxon>Lasiosphaeris</taxon>
    </lineage>
</organism>
<keyword evidence="4" id="KW-1185">Reference proteome</keyword>
<name>A0AA40E1N1_9PEZI</name>
<feature type="region of interest" description="Disordered" evidence="1">
    <location>
        <begin position="56"/>
        <end position="80"/>
    </location>
</feature>
<accession>A0AA40E1N1</accession>
<gene>
    <name evidence="3" type="ORF">B0H67DRAFT_208972</name>
</gene>
<sequence>MGSMGSLPCLLCLVVVPFSFPLPLDPVHTSASVRSFSGLLIYRFLVSGLRRGLLPTPAPAESTRLRSHQSNSWASSSSTSFSSSSVFAQVPCACSSPSPRTPTPKPMSASASASFIDPAYTRPAPASRMLTLFS</sequence>
<dbReference type="AlphaFoldDB" id="A0AA40E1N1"/>
<evidence type="ECO:0000256" key="2">
    <source>
        <dbReference type="SAM" id="SignalP"/>
    </source>
</evidence>
<comment type="caution">
    <text evidence="3">The sequence shown here is derived from an EMBL/GenBank/DDBJ whole genome shotgun (WGS) entry which is preliminary data.</text>
</comment>
<keyword evidence="2" id="KW-0732">Signal</keyword>
<dbReference type="Proteomes" id="UP001172102">
    <property type="component" value="Unassembled WGS sequence"/>
</dbReference>
<proteinExistence type="predicted"/>
<reference evidence="3" key="1">
    <citation type="submission" date="2023-06" db="EMBL/GenBank/DDBJ databases">
        <title>Genome-scale phylogeny and comparative genomics of the fungal order Sordariales.</title>
        <authorList>
            <consortium name="Lawrence Berkeley National Laboratory"/>
            <person name="Hensen N."/>
            <person name="Bonometti L."/>
            <person name="Westerberg I."/>
            <person name="Brannstrom I.O."/>
            <person name="Guillou S."/>
            <person name="Cros-Aarteil S."/>
            <person name="Calhoun S."/>
            <person name="Haridas S."/>
            <person name="Kuo A."/>
            <person name="Mondo S."/>
            <person name="Pangilinan J."/>
            <person name="Riley R."/>
            <person name="Labutti K."/>
            <person name="Andreopoulos B."/>
            <person name="Lipzen A."/>
            <person name="Chen C."/>
            <person name="Yanf M."/>
            <person name="Daum C."/>
            <person name="Ng V."/>
            <person name="Clum A."/>
            <person name="Steindorff A."/>
            <person name="Ohm R."/>
            <person name="Martin F."/>
            <person name="Silar P."/>
            <person name="Natvig D."/>
            <person name="Lalanne C."/>
            <person name="Gautier V."/>
            <person name="Ament-Velasquez S.L."/>
            <person name="Kruys A."/>
            <person name="Hutchinson M.I."/>
            <person name="Powell A.J."/>
            <person name="Barry K."/>
            <person name="Miller A.N."/>
            <person name="Grigoriev I.V."/>
            <person name="Debuchy R."/>
            <person name="Gladieux P."/>
            <person name="Thoren M.H."/>
            <person name="Johannesson H."/>
        </authorList>
    </citation>
    <scope>NUCLEOTIDE SEQUENCE</scope>
    <source>
        <strain evidence="3">SMH4607-1</strain>
    </source>
</reference>
<dbReference type="EMBL" id="JAUKUA010000003">
    <property type="protein sequence ID" value="KAK0720936.1"/>
    <property type="molecule type" value="Genomic_DNA"/>
</dbReference>
<feature type="signal peptide" evidence="2">
    <location>
        <begin position="1"/>
        <end position="21"/>
    </location>
</feature>
<evidence type="ECO:0000313" key="3">
    <source>
        <dbReference type="EMBL" id="KAK0720936.1"/>
    </source>
</evidence>
<evidence type="ECO:0000313" key="4">
    <source>
        <dbReference type="Proteomes" id="UP001172102"/>
    </source>
</evidence>
<evidence type="ECO:0000256" key="1">
    <source>
        <dbReference type="SAM" id="MobiDB-lite"/>
    </source>
</evidence>